<protein>
    <submittedName>
        <fullName evidence="2">Uncharacterized protein</fullName>
    </submittedName>
</protein>
<accession>A0A930UFZ8</accession>
<keyword evidence="3" id="KW-1185">Reference proteome</keyword>
<keyword evidence="1" id="KW-1133">Transmembrane helix</keyword>
<keyword evidence="1" id="KW-0812">Transmembrane</keyword>
<dbReference type="EMBL" id="JADHEI010000028">
    <property type="protein sequence ID" value="MBF2734988.1"/>
    <property type="molecule type" value="Genomic_DNA"/>
</dbReference>
<sequence length="47" mass="4975">MAKTLKAAKTFIAGADPSMVALVSVFTFGIAAMLYCICKGMSVEEEE</sequence>
<reference evidence="2" key="1">
    <citation type="submission" date="2020-10" db="EMBL/GenBank/DDBJ databases">
        <title>An improved Amphimedon queenslandica hologenome assembly reveals how three proteobacterial symbionts can extend the metabolic phenotypic of their marine sponge host.</title>
        <authorList>
            <person name="Degnan B."/>
            <person name="Degnan S."/>
            <person name="Xiang X."/>
        </authorList>
    </citation>
    <scope>NUCLEOTIDE SEQUENCE</scope>
    <source>
        <strain evidence="2">AqS2</strain>
    </source>
</reference>
<comment type="caution">
    <text evidence="2">The sequence shown here is derived from an EMBL/GenBank/DDBJ whole genome shotgun (WGS) entry which is preliminary data.</text>
</comment>
<evidence type="ECO:0000313" key="3">
    <source>
        <dbReference type="Proteomes" id="UP000604381"/>
    </source>
</evidence>
<keyword evidence="1" id="KW-0472">Membrane</keyword>
<evidence type="ECO:0000256" key="1">
    <source>
        <dbReference type="SAM" id="Phobius"/>
    </source>
</evidence>
<feature type="transmembrane region" description="Helical" evidence="1">
    <location>
        <begin position="20"/>
        <end position="38"/>
    </location>
</feature>
<name>A0A930UFZ8_9GAMM</name>
<proteinExistence type="predicted"/>
<dbReference type="Proteomes" id="UP000604381">
    <property type="component" value="Unassembled WGS sequence"/>
</dbReference>
<organism evidence="2 3">
    <name type="scientific">Candidatus Amphirhobacter heronislandensis</name>
    <dbReference type="NCBI Taxonomy" id="1732024"/>
    <lineage>
        <taxon>Bacteria</taxon>
        <taxon>Pseudomonadati</taxon>
        <taxon>Pseudomonadota</taxon>
        <taxon>Gammaproteobacteria</taxon>
        <taxon>Candidatus Tethybacterales</taxon>
        <taxon>Candidatus Tethybacteraceae</taxon>
        <taxon>Candidatus Amphirhobacter</taxon>
    </lineage>
</organism>
<evidence type="ECO:0000313" key="2">
    <source>
        <dbReference type="EMBL" id="MBF2734988.1"/>
    </source>
</evidence>
<dbReference type="AlphaFoldDB" id="A0A930UFZ8"/>
<gene>
    <name evidence="2" type="ORF">ISN26_02700</name>
</gene>